<evidence type="ECO:0000256" key="5">
    <source>
        <dbReference type="ARBA" id="ARBA00022747"/>
    </source>
</evidence>
<dbReference type="InterPro" id="IPR001525">
    <property type="entry name" value="C5_MeTfrase"/>
</dbReference>
<dbReference type="OrthoDB" id="9813719at2"/>
<reference evidence="10" key="1">
    <citation type="submission" date="2017-01" db="EMBL/GenBank/DDBJ databases">
        <authorList>
            <person name="Varghese N."/>
            <person name="Submissions S."/>
        </authorList>
    </citation>
    <scope>NUCLEOTIDE SEQUENCE [LARGE SCALE GENOMIC DNA]</scope>
    <source>
        <strain evidence="10">UM1</strain>
    </source>
</reference>
<dbReference type="GO" id="GO:0009307">
    <property type="term" value="P:DNA restriction-modification system"/>
    <property type="evidence" value="ECO:0007669"/>
    <property type="project" value="UniProtKB-KW"/>
</dbReference>
<dbReference type="Pfam" id="PF00145">
    <property type="entry name" value="DNA_methylase"/>
    <property type="match status" value="2"/>
</dbReference>
<dbReference type="GO" id="GO:0032259">
    <property type="term" value="P:methylation"/>
    <property type="evidence" value="ECO:0007669"/>
    <property type="project" value="UniProtKB-KW"/>
</dbReference>
<keyword evidence="10" id="KW-1185">Reference proteome</keyword>
<keyword evidence="4 7" id="KW-0949">S-adenosyl-L-methionine</keyword>
<evidence type="ECO:0000313" key="10">
    <source>
        <dbReference type="Proteomes" id="UP000241788"/>
    </source>
</evidence>
<keyword evidence="3 7" id="KW-0808">Transferase</keyword>
<comment type="catalytic activity">
    <reaction evidence="6">
        <text>a 2'-deoxycytidine in DNA + S-adenosyl-L-methionine = a 5-methyl-2'-deoxycytidine in DNA + S-adenosyl-L-homocysteine + H(+)</text>
        <dbReference type="Rhea" id="RHEA:13681"/>
        <dbReference type="Rhea" id="RHEA-COMP:11369"/>
        <dbReference type="Rhea" id="RHEA-COMP:11370"/>
        <dbReference type="ChEBI" id="CHEBI:15378"/>
        <dbReference type="ChEBI" id="CHEBI:57856"/>
        <dbReference type="ChEBI" id="CHEBI:59789"/>
        <dbReference type="ChEBI" id="CHEBI:85452"/>
        <dbReference type="ChEBI" id="CHEBI:85454"/>
        <dbReference type="EC" id="2.1.1.37"/>
    </reaction>
</comment>
<dbReference type="PANTHER" id="PTHR10629:SF52">
    <property type="entry name" value="DNA (CYTOSINE-5)-METHYLTRANSFERASE 1"/>
    <property type="match status" value="1"/>
</dbReference>
<dbReference type="PANTHER" id="PTHR10629">
    <property type="entry name" value="CYTOSINE-SPECIFIC METHYLTRANSFERASE"/>
    <property type="match status" value="1"/>
</dbReference>
<dbReference type="Gene3D" id="3.90.120.10">
    <property type="entry name" value="DNA Methylase, subunit A, domain 2"/>
    <property type="match status" value="1"/>
</dbReference>
<gene>
    <name evidence="9" type="ORF">SAMN05421546_1161</name>
</gene>
<dbReference type="EMBL" id="FTLW01000002">
    <property type="protein sequence ID" value="SIQ35130.1"/>
    <property type="molecule type" value="Genomic_DNA"/>
</dbReference>
<dbReference type="RefSeq" id="WP_076586151.1">
    <property type="nucleotide sequence ID" value="NZ_FTLW01000002.1"/>
</dbReference>
<dbReference type="InterPro" id="IPR050390">
    <property type="entry name" value="C5-Methyltransferase"/>
</dbReference>
<name>A0A1N6S252_9GAMM</name>
<organism evidence="9 10">
    <name type="scientific">Solilutibacter tolerans</name>
    <dbReference type="NCBI Taxonomy" id="1604334"/>
    <lineage>
        <taxon>Bacteria</taxon>
        <taxon>Pseudomonadati</taxon>
        <taxon>Pseudomonadota</taxon>
        <taxon>Gammaproteobacteria</taxon>
        <taxon>Lysobacterales</taxon>
        <taxon>Lysobacteraceae</taxon>
        <taxon>Solilutibacter</taxon>
    </lineage>
</organism>
<proteinExistence type="inferred from homology"/>
<dbReference type="Proteomes" id="UP000241788">
    <property type="component" value="Unassembled WGS sequence"/>
</dbReference>
<evidence type="ECO:0000256" key="1">
    <source>
        <dbReference type="ARBA" id="ARBA00011975"/>
    </source>
</evidence>
<keyword evidence="2 7" id="KW-0489">Methyltransferase</keyword>
<dbReference type="InterPro" id="IPR029063">
    <property type="entry name" value="SAM-dependent_MTases_sf"/>
</dbReference>
<dbReference type="GO" id="GO:0003677">
    <property type="term" value="F:DNA binding"/>
    <property type="evidence" value="ECO:0007669"/>
    <property type="project" value="TreeGrafter"/>
</dbReference>
<evidence type="ECO:0000256" key="4">
    <source>
        <dbReference type="ARBA" id="ARBA00022691"/>
    </source>
</evidence>
<sequence length="528" mass="58569">MAAVRNRTTVGVIDIFAGPGGLGEGFSSFERVAGSGVHPFELAVSAEMETSAHSTLTLRSFYRLLAREEGPAPPSYLHYLQLVANGQAASPTDHFRNTEHRALWSQAQQESLNLTLGIPEHNEMLHQRIESVKGGFDDLVLIGGPPCQAYSLVGRSKMGNRVGFKTDGDKRHFLYRQYLAILQKFRPAAFIMENVKGLLTSKVGDQQMFTSILRDLANPGEALGVGSSGPDSTYRLLQLSDDGSLQDVRGVEELDPARFVIRSEEYGIPQARHRVIILGVRADIWSKRRANFAGLQRASADVSTRQALAGLPPLRSGLSRRKDDADEWFEAMESERRKVIRATRVRMPEVAHELEHMQPAAYLKRISTRYVRGASAISSVLRPDTSHPVLNHETRGHMAGDLGRYMFSAAYAAFHGKSPVSSEFPSQLQPAHRNWTTGAFADRFRVQRQESCSSTITSHLSKDGHAFIHWDPTQCRSLTVREAARLQTFPDDYLFLGNRTQQYVQVGNAVPPLLARQIAGAVWQILAG</sequence>
<dbReference type="NCBIfam" id="TIGR00675">
    <property type="entry name" value="dcm"/>
    <property type="match status" value="1"/>
</dbReference>
<feature type="active site" evidence="7">
    <location>
        <position position="147"/>
    </location>
</feature>
<evidence type="ECO:0000256" key="7">
    <source>
        <dbReference type="PROSITE-ProRule" id="PRU01016"/>
    </source>
</evidence>
<evidence type="ECO:0000256" key="3">
    <source>
        <dbReference type="ARBA" id="ARBA00022679"/>
    </source>
</evidence>
<dbReference type="EC" id="2.1.1.37" evidence="1"/>
<keyword evidence="5" id="KW-0680">Restriction system</keyword>
<dbReference type="GO" id="GO:0003886">
    <property type="term" value="F:DNA (cytosine-5-)-methyltransferase activity"/>
    <property type="evidence" value="ECO:0007669"/>
    <property type="project" value="UniProtKB-EC"/>
</dbReference>
<evidence type="ECO:0000256" key="6">
    <source>
        <dbReference type="ARBA" id="ARBA00047422"/>
    </source>
</evidence>
<dbReference type="GO" id="GO:0044027">
    <property type="term" value="P:negative regulation of gene expression via chromosomal CpG island methylation"/>
    <property type="evidence" value="ECO:0007669"/>
    <property type="project" value="TreeGrafter"/>
</dbReference>
<accession>A0A1N6S252</accession>
<comment type="similarity">
    <text evidence="7 8">Belongs to the class I-like SAM-binding methyltransferase superfamily. C5-methyltransferase family.</text>
</comment>
<evidence type="ECO:0000256" key="2">
    <source>
        <dbReference type="ARBA" id="ARBA00022603"/>
    </source>
</evidence>
<dbReference type="AlphaFoldDB" id="A0A1N6S252"/>
<dbReference type="PRINTS" id="PR00105">
    <property type="entry name" value="C5METTRFRASE"/>
</dbReference>
<evidence type="ECO:0000313" key="9">
    <source>
        <dbReference type="EMBL" id="SIQ35130.1"/>
    </source>
</evidence>
<protein>
    <recommendedName>
        <fullName evidence="1">DNA (cytosine-5-)-methyltransferase</fullName>
        <ecNumber evidence="1">2.1.1.37</ecNumber>
    </recommendedName>
</protein>
<dbReference type="SUPFAM" id="SSF53335">
    <property type="entry name" value="S-adenosyl-L-methionine-dependent methyltransferases"/>
    <property type="match status" value="1"/>
</dbReference>
<evidence type="ECO:0000256" key="8">
    <source>
        <dbReference type="RuleBase" id="RU000416"/>
    </source>
</evidence>
<dbReference type="STRING" id="1604334.SAMN05421546_1161"/>
<dbReference type="PROSITE" id="PS51679">
    <property type="entry name" value="SAM_MT_C5"/>
    <property type="match status" value="1"/>
</dbReference>
<dbReference type="Gene3D" id="3.40.50.150">
    <property type="entry name" value="Vaccinia Virus protein VP39"/>
    <property type="match status" value="1"/>
</dbReference>